<proteinExistence type="predicted"/>
<dbReference type="Proteomes" id="UP001220395">
    <property type="component" value="Plasmid unnamed1"/>
</dbReference>
<keyword evidence="2" id="KW-1185">Reference proteome</keyword>
<evidence type="ECO:0000313" key="1">
    <source>
        <dbReference type="EMBL" id="WCT75568.1"/>
    </source>
</evidence>
<accession>A0ABY7TQX3</accession>
<dbReference type="RefSeq" id="WP_273691615.1">
    <property type="nucleotide sequence ID" value="NZ_CP117412.1"/>
</dbReference>
<organism evidence="1 2">
    <name type="scientific">Sphingomonas naphthae</name>
    <dbReference type="NCBI Taxonomy" id="1813468"/>
    <lineage>
        <taxon>Bacteria</taxon>
        <taxon>Pseudomonadati</taxon>
        <taxon>Pseudomonadota</taxon>
        <taxon>Alphaproteobacteria</taxon>
        <taxon>Sphingomonadales</taxon>
        <taxon>Sphingomonadaceae</taxon>
        <taxon>Sphingomonas</taxon>
    </lineage>
</organism>
<geneLocation type="plasmid" evidence="1 2">
    <name>unnamed1</name>
</geneLocation>
<sequence length="103" mass="11062">MAAVRAAAPDRLSVEDGAIRITGFLREAEKAAVYAALPAPAAAHVREQVAAYEAEHAHEAAPAELGQTFVVPRLMAQMQGELVFADTDRLNVRDQIRRAIGRG</sequence>
<reference evidence="1 2" key="1">
    <citation type="submission" date="2023-02" db="EMBL/GenBank/DDBJ databases">
        <title>Genome sequence of Sphingomonas naphthae.</title>
        <authorList>
            <person name="Kim S."/>
            <person name="Heo J."/>
            <person name="Kwon S.-W."/>
        </authorList>
    </citation>
    <scope>NUCLEOTIDE SEQUENCE [LARGE SCALE GENOMIC DNA]</scope>
    <source>
        <strain evidence="1 2">KACC 18716</strain>
        <plasmid evidence="1 2">unnamed1</plasmid>
    </source>
</reference>
<protein>
    <submittedName>
        <fullName evidence="1">Uncharacterized protein</fullName>
    </submittedName>
</protein>
<name>A0ABY7TQX3_9SPHN</name>
<keyword evidence="1" id="KW-0614">Plasmid</keyword>
<gene>
    <name evidence="1" type="ORF">PQ455_19640</name>
</gene>
<dbReference type="EMBL" id="CP117412">
    <property type="protein sequence ID" value="WCT75568.1"/>
    <property type="molecule type" value="Genomic_DNA"/>
</dbReference>
<evidence type="ECO:0000313" key="2">
    <source>
        <dbReference type="Proteomes" id="UP001220395"/>
    </source>
</evidence>